<protein>
    <submittedName>
        <fullName evidence="1">Uncharacterized protein</fullName>
    </submittedName>
</protein>
<organism evidence="1">
    <name type="scientific">bioreactor metagenome</name>
    <dbReference type="NCBI Taxonomy" id="1076179"/>
    <lineage>
        <taxon>unclassified sequences</taxon>
        <taxon>metagenomes</taxon>
        <taxon>ecological metagenomes</taxon>
    </lineage>
</organism>
<dbReference type="EMBL" id="VSSQ01044840">
    <property type="protein sequence ID" value="MPM98705.1"/>
    <property type="molecule type" value="Genomic_DNA"/>
</dbReference>
<comment type="caution">
    <text evidence="1">The sequence shown here is derived from an EMBL/GenBank/DDBJ whole genome shotgun (WGS) entry which is preliminary data.</text>
</comment>
<reference evidence="1" key="1">
    <citation type="submission" date="2019-08" db="EMBL/GenBank/DDBJ databases">
        <authorList>
            <person name="Kucharzyk K."/>
            <person name="Murdoch R.W."/>
            <person name="Higgins S."/>
            <person name="Loffler F."/>
        </authorList>
    </citation>
    <scope>NUCLEOTIDE SEQUENCE</scope>
</reference>
<proteinExistence type="predicted"/>
<evidence type="ECO:0000313" key="1">
    <source>
        <dbReference type="EMBL" id="MPM98705.1"/>
    </source>
</evidence>
<sequence length="269" mass="30346">MVPKGMDINLYASINQALFANDTARNVQGNITVKDGVLVLESMLFTTSAAKMQLTGMYRTPRKNHLFMGIDLHLLEIEIAELLDLIPDVDSIMPMLKSFGGKGEFHIAAETYLDSLYNLKKSTLRGAASVKGQNLVLMDGQTFSEIAKTLRFNKKTENKVDSLSAEFTIFRNEVDVYPFLIVMDKYKAVVEGKHNLDMTFDYHISLTDSPLPIQLGVDVKGSLDDMKIRPAKCKYANMYRPAQRNEVDVKKLQLRKMIRDALTAKVKEE</sequence>
<accession>A0A645EB34</accession>
<gene>
    <name evidence="1" type="ORF">SDC9_145893</name>
</gene>
<name>A0A645EB34_9ZZZZ</name>
<dbReference type="AlphaFoldDB" id="A0A645EB34"/>